<organism evidence="2 3">
    <name type="scientific">Phocaeicola vulgatus str. 3775 SL</name>
    <name type="common">B</name>
    <name type="synonym">iv</name>
    <dbReference type="NCBI Taxonomy" id="1339350"/>
    <lineage>
        <taxon>Bacteria</taxon>
        <taxon>Pseudomonadati</taxon>
        <taxon>Bacteroidota</taxon>
        <taxon>Bacteroidia</taxon>
        <taxon>Bacteroidales</taxon>
        <taxon>Bacteroidaceae</taxon>
        <taxon>Phocaeicola</taxon>
    </lineage>
</organism>
<reference evidence="2 3" key="1">
    <citation type="submission" date="2014-04" db="EMBL/GenBank/DDBJ databases">
        <authorList>
            <person name="Sears C."/>
            <person name="Carroll K."/>
            <person name="Sack B.R."/>
            <person name="Qadri F."/>
            <person name="Myers L.L."/>
            <person name="Chung G.-T."/>
            <person name="Escheverria P."/>
            <person name="Fraser C.M."/>
            <person name="Sadzewicz L."/>
            <person name="Shefchek K.A."/>
            <person name="Tallon L."/>
            <person name="Das S.P."/>
            <person name="Daugherty S."/>
            <person name="Mongodin E.F."/>
        </authorList>
    </citation>
    <scope>NUCLEOTIDE SEQUENCE [LARGE SCALE GENOMIC DNA]</scope>
    <source>
        <strain evidence="3">3775 SL(B) 10 (iv)</strain>
    </source>
</reference>
<sequence>MAAFFYMVKRVAVTTFTSFLPQKVRRRGKKQEAEDDQILGKGGNTGTQHPETGSAEYCTPTNKTLTTA</sequence>
<dbReference type="Proteomes" id="UP000028134">
    <property type="component" value="Unassembled WGS sequence"/>
</dbReference>
<name>A0A078R920_PHOVU</name>
<evidence type="ECO:0000313" key="2">
    <source>
        <dbReference type="EMBL" id="KDS32034.1"/>
    </source>
</evidence>
<dbReference type="PATRIC" id="fig|1339350.3.peg.1444"/>
<feature type="region of interest" description="Disordered" evidence="1">
    <location>
        <begin position="23"/>
        <end position="68"/>
    </location>
</feature>
<comment type="caution">
    <text evidence="2">The sequence shown here is derived from an EMBL/GenBank/DDBJ whole genome shotgun (WGS) entry which is preliminary data.</text>
</comment>
<evidence type="ECO:0000256" key="1">
    <source>
        <dbReference type="SAM" id="MobiDB-lite"/>
    </source>
</evidence>
<protein>
    <submittedName>
        <fullName evidence="2">Uncharacterized protein</fullName>
    </submittedName>
</protein>
<accession>A0A078R920</accession>
<evidence type="ECO:0000313" key="3">
    <source>
        <dbReference type="Proteomes" id="UP000028134"/>
    </source>
</evidence>
<dbReference type="GeneID" id="23318959"/>
<dbReference type="RefSeq" id="WP_005846261.1">
    <property type="nucleotide sequence ID" value="NZ_JNHI01000006.1"/>
</dbReference>
<proteinExistence type="predicted"/>
<feature type="compositionally biased region" description="Polar residues" evidence="1">
    <location>
        <begin position="59"/>
        <end position="68"/>
    </location>
</feature>
<dbReference type="AlphaFoldDB" id="A0A078R920"/>
<gene>
    <name evidence="2" type="ORF">M097_1502</name>
</gene>
<dbReference type="EMBL" id="JNHI01000006">
    <property type="protein sequence ID" value="KDS32034.1"/>
    <property type="molecule type" value="Genomic_DNA"/>
</dbReference>